<keyword evidence="1" id="KW-0812">Transmembrane</keyword>
<keyword evidence="1" id="KW-0472">Membrane</keyword>
<evidence type="ECO:0000313" key="3">
    <source>
        <dbReference type="Proteomes" id="UP000002523"/>
    </source>
</evidence>
<evidence type="ECO:0000256" key="1">
    <source>
        <dbReference type="SAM" id="Phobius"/>
    </source>
</evidence>
<evidence type="ECO:0000313" key="2">
    <source>
        <dbReference type="EMBL" id="BAD04194.1"/>
    </source>
</evidence>
<gene>
    <name evidence="2" type="ordered locus">PAM_109</name>
</gene>
<keyword evidence="3" id="KW-1185">Reference proteome</keyword>
<protein>
    <submittedName>
        <fullName evidence="2">Uncharacterized protein</fullName>
    </submittedName>
</protein>
<dbReference type="BioCyc" id="OYEL262768:G1G26-141-MONOMER"/>
<keyword evidence="1" id="KW-1133">Transmembrane helix</keyword>
<name>Q6YRA6_ONYPE</name>
<dbReference type="KEGG" id="poy:PAM_109"/>
<feature type="transmembrane region" description="Helical" evidence="1">
    <location>
        <begin position="20"/>
        <end position="38"/>
    </location>
</feature>
<organism evidence="2 3">
    <name type="scientific">Onion yellows phytoplasma (strain OY-M)</name>
    <dbReference type="NCBI Taxonomy" id="262768"/>
    <lineage>
        <taxon>Bacteria</taxon>
        <taxon>Bacillati</taxon>
        <taxon>Mycoplasmatota</taxon>
        <taxon>Mollicutes</taxon>
        <taxon>Acholeplasmatales</taxon>
        <taxon>Acholeplasmataceae</taxon>
        <taxon>Candidatus Phytoplasma</taxon>
        <taxon>16SrI (Aster yellows group)</taxon>
    </lineage>
</organism>
<reference evidence="2 3" key="1">
    <citation type="journal article" date="2004" name="Nat. Genet.">
        <title>Reductive evolution suggested from the complete genome sequence of a plant-pathogenic phytoplasma.</title>
        <authorList>
            <person name="Oshima K."/>
            <person name="Kakizawa S."/>
            <person name="Nishigawa H."/>
            <person name="Jung H.-Y."/>
            <person name="Wei W."/>
            <person name="Suzuki S."/>
            <person name="Arashida R."/>
            <person name="Nakata D."/>
            <person name="Miyata S."/>
            <person name="Ugaki M."/>
            <person name="Namba S."/>
        </authorList>
    </citation>
    <scope>NUCLEOTIDE SEQUENCE [LARGE SCALE GENOMIC DNA]</scope>
    <source>
        <strain evidence="3">OY-M</strain>
    </source>
</reference>
<dbReference type="HOGENOM" id="CLU_1179267_0_0_14"/>
<sequence length="235" mass="26207">MRNVNKNKKNKKVCGVPKVLVILGAALVATVFIVGMIISTRALNTDYVFKTKPLGTKVGKANHSLLGYLYSKFTDDNDDKKLVDLETKHLVTDTKQIKQEVGLVAKYCNDDVNNKALFKDYNLVHVGYKLVLLTTDRYNAGKNPDPSVYTQASNYDSATNVDFNEVKPGDVLLVYTLTEEGETNKDFYVVVKKDGKDVQESVFRVGIEYDGTPTLKHQKDNNGKLLYKAVDTNGN</sequence>
<dbReference type="Proteomes" id="UP000002523">
    <property type="component" value="Chromosome"/>
</dbReference>
<dbReference type="AlphaFoldDB" id="Q6YRA6"/>
<proteinExistence type="predicted"/>
<accession>Q6YRA6</accession>
<dbReference type="EMBL" id="AP006628">
    <property type="protein sequence ID" value="BAD04194.1"/>
    <property type="molecule type" value="Genomic_DNA"/>
</dbReference>